<evidence type="ECO:0000313" key="1">
    <source>
        <dbReference type="EMBL" id="KAK8973989.1"/>
    </source>
</evidence>
<name>A0ABR2NCU7_9ROSI</name>
<protein>
    <submittedName>
        <fullName evidence="1">Uncharacterized protein</fullName>
    </submittedName>
</protein>
<gene>
    <name evidence="1" type="ORF">V6N11_046947</name>
</gene>
<organism evidence="1 2">
    <name type="scientific">Hibiscus sabdariffa</name>
    <name type="common">roselle</name>
    <dbReference type="NCBI Taxonomy" id="183260"/>
    <lineage>
        <taxon>Eukaryota</taxon>
        <taxon>Viridiplantae</taxon>
        <taxon>Streptophyta</taxon>
        <taxon>Embryophyta</taxon>
        <taxon>Tracheophyta</taxon>
        <taxon>Spermatophyta</taxon>
        <taxon>Magnoliopsida</taxon>
        <taxon>eudicotyledons</taxon>
        <taxon>Gunneridae</taxon>
        <taxon>Pentapetalae</taxon>
        <taxon>rosids</taxon>
        <taxon>malvids</taxon>
        <taxon>Malvales</taxon>
        <taxon>Malvaceae</taxon>
        <taxon>Malvoideae</taxon>
        <taxon>Hibiscus</taxon>
    </lineage>
</organism>
<accession>A0ABR2NCU7</accession>
<dbReference type="Proteomes" id="UP001396334">
    <property type="component" value="Unassembled WGS sequence"/>
</dbReference>
<sequence length="93" mass="10397">MSGKAISDCDESTGNIIEASSDCDKSTENITEIFANEGVYKYPVMQCTDRYYQEHVELRKELHRRKLVIGIEGEFDCAGADDNILPSVVDGDF</sequence>
<comment type="caution">
    <text evidence="1">The sequence shown here is derived from an EMBL/GenBank/DDBJ whole genome shotgun (WGS) entry which is preliminary data.</text>
</comment>
<evidence type="ECO:0000313" key="2">
    <source>
        <dbReference type="Proteomes" id="UP001396334"/>
    </source>
</evidence>
<dbReference type="EMBL" id="JBBPBN010000173">
    <property type="protein sequence ID" value="KAK8973989.1"/>
    <property type="molecule type" value="Genomic_DNA"/>
</dbReference>
<keyword evidence="2" id="KW-1185">Reference proteome</keyword>
<proteinExistence type="predicted"/>
<reference evidence="1 2" key="1">
    <citation type="journal article" date="2024" name="G3 (Bethesda)">
        <title>Genome assembly of Hibiscus sabdariffa L. provides insights into metabolisms of medicinal natural products.</title>
        <authorList>
            <person name="Kim T."/>
        </authorList>
    </citation>
    <scope>NUCLEOTIDE SEQUENCE [LARGE SCALE GENOMIC DNA]</scope>
    <source>
        <strain evidence="1">TK-2024</strain>
        <tissue evidence="1">Old leaves</tissue>
    </source>
</reference>